<dbReference type="SUPFAM" id="SSF52317">
    <property type="entry name" value="Class I glutamine amidotransferase-like"/>
    <property type="match status" value="1"/>
</dbReference>
<name>K6WVV5_9MICO</name>
<comment type="caution">
    <text evidence="2">The sequence shown here is derived from an EMBL/GenBank/DDBJ whole genome shotgun (WGS) entry which is preliminary data.</text>
</comment>
<dbReference type="InterPro" id="IPR002818">
    <property type="entry name" value="DJ-1/PfpI"/>
</dbReference>
<dbReference type="Proteomes" id="UP000008366">
    <property type="component" value="Unassembled WGS sequence"/>
</dbReference>
<sequence length="188" mass="20800">MTRRVAILIEGDFFEKEIFYYEQRFAEAGVEAHFVSRLWGQESLTFLGHEYRAPLNCTRSFEGWSDEDLASYDALIVPSGMVADRLRYTDDVAGIPPASALLERAFALPLLKGIICHGLWLAAPVRHVVAARRMTCHNNLLGDAAAYGVDYVDEDVVVDGDLISARTGGHAYLLASAILAAIDERNPR</sequence>
<reference evidence="2 3" key="1">
    <citation type="submission" date="2012-08" db="EMBL/GenBank/DDBJ databases">
        <title>Whole genome shotgun sequence of Kineosphaera limosa NBRC 100340.</title>
        <authorList>
            <person name="Yoshida I."/>
            <person name="Isaki S."/>
            <person name="Hosoyama A."/>
            <person name="Tsuchikane K."/>
            <person name="Katsumata H."/>
            <person name="Ando Y."/>
            <person name="Ohji S."/>
            <person name="Hamada M."/>
            <person name="Tamura T."/>
            <person name="Yamazoe A."/>
            <person name="Yamazaki S."/>
            <person name="Fujita N."/>
        </authorList>
    </citation>
    <scope>NUCLEOTIDE SEQUENCE [LARGE SCALE GENOMIC DNA]</scope>
    <source>
        <strain evidence="2 3">NBRC 100340</strain>
    </source>
</reference>
<dbReference type="EMBL" id="BAHD01000090">
    <property type="protein sequence ID" value="GAB97956.1"/>
    <property type="molecule type" value="Genomic_DNA"/>
</dbReference>
<dbReference type="Gene3D" id="3.40.50.880">
    <property type="match status" value="1"/>
</dbReference>
<dbReference type="AlphaFoldDB" id="K6WVV5"/>
<accession>K6WVV5</accession>
<dbReference type="RefSeq" id="WP_006594488.1">
    <property type="nucleotide sequence ID" value="NZ_BAHD01000090.1"/>
</dbReference>
<evidence type="ECO:0000259" key="1">
    <source>
        <dbReference type="Pfam" id="PF01965"/>
    </source>
</evidence>
<dbReference type="InterPro" id="IPR029062">
    <property type="entry name" value="Class_I_gatase-like"/>
</dbReference>
<proteinExistence type="predicted"/>
<protein>
    <submittedName>
        <fullName evidence="2">Putative peptidase C56 family protein</fullName>
    </submittedName>
</protein>
<dbReference type="Pfam" id="PF01965">
    <property type="entry name" value="DJ-1_PfpI"/>
    <property type="match status" value="1"/>
</dbReference>
<dbReference type="STRING" id="1184609.KILIM_090_00090"/>
<organism evidence="2 3">
    <name type="scientific">Kineosphaera limosa NBRC 100340</name>
    <dbReference type="NCBI Taxonomy" id="1184609"/>
    <lineage>
        <taxon>Bacteria</taxon>
        <taxon>Bacillati</taxon>
        <taxon>Actinomycetota</taxon>
        <taxon>Actinomycetes</taxon>
        <taxon>Micrococcales</taxon>
        <taxon>Dermatophilaceae</taxon>
        <taxon>Kineosphaera</taxon>
    </lineage>
</organism>
<evidence type="ECO:0000313" key="3">
    <source>
        <dbReference type="Proteomes" id="UP000008366"/>
    </source>
</evidence>
<gene>
    <name evidence="2" type="ORF">KILIM_090_00090</name>
</gene>
<dbReference type="eggNOG" id="COG0693">
    <property type="taxonomic scope" value="Bacteria"/>
</dbReference>
<dbReference type="OrthoDB" id="9792284at2"/>
<keyword evidence="3" id="KW-1185">Reference proteome</keyword>
<feature type="domain" description="DJ-1/PfpI" evidence="1">
    <location>
        <begin position="3"/>
        <end position="180"/>
    </location>
</feature>
<evidence type="ECO:0000313" key="2">
    <source>
        <dbReference type="EMBL" id="GAB97956.1"/>
    </source>
</evidence>